<accession>A0AAV4ENW3</accession>
<evidence type="ECO:0000313" key="2">
    <source>
        <dbReference type="Proteomes" id="UP000762676"/>
    </source>
</evidence>
<sequence length="111" mass="13000">MISYQQIQMTLNSSNSMKAKTCPEGASIIIHVPGIDRKENHSSHELKALTLEMMKKIRPQKVDLRLHGWLIRRSHKECWRWGSNLSGRWTMYIQISSHKKPSSNFRLIEID</sequence>
<name>A0AAV4ENW3_9GAST</name>
<organism evidence="1 2">
    <name type="scientific">Elysia marginata</name>
    <dbReference type="NCBI Taxonomy" id="1093978"/>
    <lineage>
        <taxon>Eukaryota</taxon>
        <taxon>Metazoa</taxon>
        <taxon>Spiralia</taxon>
        <taxon>Lophotrochozoa</taxon>
        <taxon>Mollusca</taxon>
        <taxon>Gastropoda</taxon>
        <taxon>Heterobranchia</taxon>
        <taxon>Euthyneura</taxon>
        <taxon>Panpulmonata</taxon>
        <taxon>Sacoglossa</taxon>
        <taxon>Placobranchoidea</taxon>
        <taxon>Plakobranchidae</taxon>
        <taxon>Elysia</taxon>
    </lineage>
</organism>
<reference evidence="1 2" key="1">
    <citation type="journal article" date="2021" name="Elife">
        <title>Chloroplast acquisition without the gene transfer in kleptoplastic sea slugs, Plakobranchus ocellatus.</title>
        <authorList>
            <person name="Maeda T."/>
            <person name="Takahashi S."/>
            <person name="Yoshida T."/>
            <person name="Shimamura S."/>
            <person name="Takaki Y."/>
            <person name="Nagai Y."/>
            <person name="Toyoda A."/>
            <person name="Suzuki Y."/>
            <person name="Arimoto A."/>
            <person name="Ishii H."/>
            <person name="Satoh N."/>
            <person name="Nishiyama T."/>
            <person name="Hasebe M."/>
            <person name="Maruyama T."/>
            <person name="Minagawa J."/>
            <person name="Obokata J."/>
            <person name="Shigenobu S."/>
        </authorList>
    </citation>
    <scope>NUCLEOTIDE SEQUENCE [LARGE SCALE GENOMIC DNA]</scope>
</reference>
<comment type="caution">
    <text evidence="1">The sequence shown here is derived from an EMBL/GenBank/DDBJ whole genome shotgun (WGS) entry which is preliminary data.</text>
</comment>
<proteinExistence type="predicted"/>
<dbReference type="AlphaFoldDB" id="A0AAV4ENW3"/>
<gene>
    <name evidence="1" type="ORF">ElyMa_001875900</name>
</gene>
<keyword evidence="2" id="KW-1185">Reference proteome</keyword>
<dbReference type="Proteomes" id="UP000762676">
    <property type="component" value="Unassembled WGS sequence"/>
</dbReference>
<evidence type="ECO:0000313" key="1">
    <source>
        <dbReference type="EMBL" id="GFR62594.1"/>
    </source>
</evidence>
<protein>
    <submittedName>
        <fullName evidence="1">Uncharacterized protein</fullName>
    </submittedName>
</protein>
<dbReference type="EMBL" id="BMAT01003799">
    <property type="protein sequence ID" value="GFR62594.1"/>
    <property type="molecule type" value="Genomic_DNA"/>
</dbReference>